<dbReference type="SMART" id="SM00298">
    <property type="entry name" value="CHROMO"/>
    <property type="match status" value="2"/>
</dbReference>
<dbReference type="SUPFAM" id="SSF54160">
    <property type="entry name" value="Chromo domain-like"/>
    <property type="match status" value="2"/>
</dbReference>
<feature type="domain" description="Chromo" evidence="9">
    <location>
        <begin position="19"/>
        <end position="77"/>
    </location>
</feature>
<keyword evidence="3" id="KW-0156">Chromatin regulator</keyword>
<keyword evidence="2" id="KW-0677">Repeat</keyword>
<dbReference type="GO" id="GO:0031507">
    <property type="term" value="P:heterochromatin formation"/>
    <property type="evidence" value="ECO:0007669"/>
    <property type="project" value="UniProtKB-ARBA"/>
</dbReference>
<keyword evidence="4" id="KW-0805">Transcription regulation</keyword>
<dbReference type="InterPro" id="IPR016197">
    <property type="entry name" value="Chromo-like_dom_sf"/>
</dbReference>
<dbReference type="PRINTS" id="PR00504">
    <property type="entry name" value="CHROMODOMAIN"/>
</dbReference>
<dbReference type="PROSITE" id="PS50013">
    <property type="entry name" value="CHROMO_2"/>
    <property type="match status" value="2"/>
</dbReference>
<dbReference type="GO" id="GO:0003682">
    <property type="term" value="F:chromatin binding"/>
    <property type="evidence" value="ECO:0007669"/>
    <property type="project" value="UniProtKB-ARBA"/>
</dbReference>
<dbReference type="PANTHER" id="PTHR22812">
    <property type="entry name" value="CHROMOBOX PROTEIN"/>
    <property type="match status" value="1"/>
</dbReference>
<dbReference type="FunFam" id="2.40.50.40:FF:000031">
    <property type="entry name" value="Heterochromatin protein 1"/>
    <property type="match status" value="1"/>
</dbReference>
<evidence type="ECO:0000256" key="1">
    <source>
        <dbReference type="ARBA" id="ARBA00004123"/>
    </source>
</evidence>
<dbReference type="InterPro" id="IPR017984">
    <property type="entry name" value="Chromo_dom_subgr"/>
</dbReference>
<dbReference type="EMBL" id="GANO01000500">
    <property type="protein sequence ID" value="JAB59371.1"/>
    <property type="molecule type" value="mRNA"/>
</dbReference>
<evidence type="ECO:0000256" key="8">
    <source>
        <dbReference type="SAM" id="MobiDB-lite"/>
    </source>
</evidence>
<dbReference type="InterPro" id="IPR008251">
    <property type="entry name" value="Chromo_shadow_dom"/>
</dbReference>
<feature type="region of interest" description="Disordered" evidence="8">
    <location>
        <begin position="67"/>
        <end position="137"/>
    </location>
</feature>
<name>U5EY97_9DIPT</name>
<dbReference type="InterPro" id="IPR023780">
    <property type="entry name" value="Chromo_domain"/>
</dbReference>
<evidence type="ECO:0000256" key="5">
    <source>
        <dbReference type="ARBA" id="ARBA00023163"/>
    </source>
</evidence>
<keyword evidence="6" id="KW-0539">Nucleus</keyword>
<sequence length="201" mass="23202">MGKKDKNVSSESGSEEEEYVVEKIVDRRVKNGKIEYYLKWKGYDNSSNTWEPKDHLDCPDLIKEFENNREKLAKESKTKEKDNKSSKAKPGSKKRKDSDRSDDEEDAGDSDGEKSSTSKARKSKNGIDEDDEDANGFEKGYVPEKILGATEVNKELLFLIQWKDKNKAQLVKSKEARKHCPQLIIDFYEERLIWQPSETTE</sequence>
<dbReference type="InterPro" id="IPR051219">
    <property type="entry name" value="Heterochromatin_chromo-domain"/>
</dbReference>
<dbReference type="InterPro" id="IPR000953">
    <property type="entry name" value="Chromo/chromo_shadow_dom"/>
</dbReference>
<dbReference type="FunFam" id="2.40.50.40:FF:000007">
    <property type="entry name" value="Chromobox protein homolog 1"/>
    <property type="match status" value="1"/>
</dbReference>
<evidence type="ECO:0000256" key="4">
    <source>
        <dbReference type="ARBA" id="ARBA00023015"/>
    </source>
</evidence>
<evidence type="ECO:0000256" key="2">
    <source>
        <dbReference type="ARBA" id="ARBA00022737"/>
    </source>
</evidence>
<dbReference type="PROSITE" id="PS00598">
    <property type="entry name" value="CHROMO_1"/>
    <property type="match status" value="1"/>
</dbReference>
<accession>U5EY97</accession>
<feature type="compositionally biased region" description="Basic and acidic residues" evidence="8">
    <location>
        <begin position="67"/>
        <end position="85"/>
    </location>
</feature>
<dbReference type="GO" id="GO:0005634">
    <property type="term" value="C:nucleus"/>
    <property type="evidence" value="ECO:0007669"/>
    <property type="project" value="UniProtKB-SubCell"/>
</dbReference>
<keyword evidence="5" id="KW-0804">Transcription</keyword>
<evidence type="ECO:0000256" key="3">
    <source>
        <dbReference type="ARBA" id="ARBA00022853"/>
    </source>
</evidence>
<protein>
    <recommendedName>
        <fullName evidence="7">Heterochromatin protein 1</fullName>
    </recommendedName>
</protein>
<feature type="compositionally biased region" description="Basic residues" evidence="8">
    <location>
        <begin position="86"/>
        <end position="95"/>
    </location>
</feature>
<dbReference type="Pfam" id="PF01393">
    <property type="entry name" value="Chromo_shadow"/>
    <property type="match status" value="1"/>
</dbReference>
<dbReference type="AlphaFoldDB" id="U5EY97"/>
<reference evidence="10" key="1">
    <citation type="journal article" date="2014" name="Insect Biochem. Mol. Biol.">
        <title>An insight into the sialome of the frog biting fly, Corethrella appendiculata.</title>
        <authorList>
            <person name="Ribeiro J.M.C."/>
            <person name="Chagas A.C."/>
            <person name="Pham V.M."/>
            <person name="Lounibos L.P."/>
            <person name="Calvo E."/>
        </authorList>
    </citation>
    <scope>NUCLEOTIDE SEQUENCE</scope>
    <source>
        <tissue evidence="10">Salivary glands</tissue>
    </source>
</reference>
<feature type="domain" description="Chromo" evidence="9">
    <location>
        <begin position="141"/>
        <end position="199"/>
    </location>
</feature>
<evidence type="ECO:0000313" key="10">
    <source>
        <dbReference type="EMBL" id="JAB59371.1"/>
    </source>
</evidence>
<feature type="compositionally biased region" description="Acidic residues" evidence="8">
    <location>
        <begin position="100"/>
        <end position="110"/>
    </location>
</feature>
<evidence type="ECO:0000259" key="9">
    <source>
        <dbReference type="PROSITE" id="PS50013"/>
    </source>
</evidence>
<dbReference type="GO" id="GO:0000792">
    <property type="term" value="C:heterochromatin"/>
    <property type="evidence" value="ECO:0007669"/>
    <property type="project" value="UniProtKB-ARBA"/>
</dbReference>
<evidence type="ECO:0000256" key="7">
    <source>
        <dbReference type="ARBA" id="ARBA00073803"/>
    </source>
</evidence>
<dbReference type="Pfam" id="PF00385">
    <property type="entry name" value="Chromo"/>
    <property type="match status" value="1"/>
</dbReference>
<dbReference type="Gene3D" id="2.40.50.40">
    <property type="match status" value="2"/>
</dbReference>
<dbReference type="InterPro" id="IPR023779">
    <property type="entry name" value="Chromodomain_CS"/>
</dbReference>
<evidence type="ECO:0000256" key="6">
    <source>
        <dbReference type="ARBA" id="ARBA00023242"/>
    </source>
</evidence>
<dbReference type="CDD" id="cd00034">
    <property type="entry name" value="CSD"/>
    <property type="match status" value="1"/>
</dbReference>
<comment type="subcellular location">
    <subcellularLocation>
        <location evidence="1">Nucleus</location>
    </subcellularLocation>
</comment>
<proteinExistence type="evidence at transcript level"/>
<organism evidence="10">
    <name type="scientific">Corethrella appendiculata</name>
    <dbReference type="NCBI Taxonomy" id="1370023"/>
    <lineage>
        <taxon>Eukaryota</taxon>
        <taxon>Metazoa</taxon>
        <taxon>Ecdysozoa</taxon>
        <taxon>Arthropoda</taxon>
        <taxon>Hexapoda</taxon>
        <taxon>Insecta</taxon>
        <taxon>Pterygota</taxon>
        <taxon>Neoptera</taxon>
        <taxon>Endopterygota</taxon>
        <taxon>Diptera</taxon>
        <taxon>Nematocera</taxon>
        <taxon>Culicoidea</taxon>
        <taxon>Chaoboridae</taxon>
        <taxon>Corethrella</taxon>
    </lineage>
</organism>
<dbReference type="SMART" id="SM00300">
    <property type="entry name" value="ChSh"/>
    <property type="match status" value="1"/>
</dbReference>